<accession>A0A3L8PRW5</accession>
<gene>
    <name evidence="1" type="ORF">D9V41_00245</name>
</gene>
<dbReference type="SUPFAM" id="SSF56784">
    <property type="entry name" value="HAD-like"/>
    <property type="match status" value="1"/>
</dbReference>
<dbReference type="AlphaFoldDB" id="A0A3L8PRW5"/>
<dbReference type="Gene3D" id="1.20.1440.100">
    <property type="entry name" value="SG protein - dephosphorylation function"/>
    <property type="match status" value="1"/>
</dbReference>
<dbReference type="EMBL" id="RDBF01000001">
    <property type="protein sequence ID" value="RLV57128.1"/>
    <property type="molecule type" value="Genomic_DNA"/>
</dbReference>
<dbReference type="Gene3D" id="3.40.50.1000">
    <property type="entry name" value="HAD superfamily/HAD-like"/>
    <property type="match status" value="1"/>
</dbReference>
<reference evidence="1 2" key="1">
    <citation type="submission" date="2018-10" db="EMBL/GenBank/DDBJ databases">
        <title>Aeromicrobium sp. 9W16Y-2 whole genome shotgun sequence.</title>
        <authorList>
            <person name="Li F."/>
        </authorList>
    </citation>
    <scope>NUCLEOTIDE SEQUENCE [LARGE SCALE GENOMIC DNA]</scope>
    <source>
        <strain evidence="1 2">9W16Y-2</strain>
    </source>
</reference>
<sequence length="245" mass="26897">MCGLSGPRLTTEAIDVQDDAGGNALSPRRVVFDFDGVFTSVDSTAAWLSPRLRARPLRVLRCLPWLVGFATSGRHPRLRTWFTTRLMNAVFAGQRPEQLVAELRRFGAVVAIDQAFTLPEALDQVRAHLDQGDAVAIVSAGLEPLLGGWCEALGLEVRVCASALRVRGRALVLADHCFAQRKVERLEAVGWDDWDLVYTDSAHDTPLIARARETVLVNPSARTLREARALGGPVRSVTWRVHAEA</sequence>
<proteinExistence type="predicted"/>
<dbReference type="InterPro" id="IPR023214">
    <property type="entry name" value="HAD_sf"/>
</dbReference>
<protein>
    <recommendedName>
        <fullName evidence="3">HAD-IB family hydrolase</fullName>
    </recommendedName>
</protein>
<dbReference type="OrthoDB" id="3746035at2"/>
<dbReference type="Pfam" id="PF12710">
    <property type="entry name" value="HAD"/>
    <property type="match status" value="1"/>
</dbReference>
<evidence type="ECO:0008006" key="3">
    <source>
        <dbReference type="Google" id="ProtNLM"/>
    </source>
</evidence>
<comment type="caution">
    <text evidence="1">The sequence shown here is derived from an EMBL/GenBank/DDBJ whole genome shotgun (WGS) entry which is preliminary data.</text>
</comment>
<dbReference type="Proteomes" id="UP000282515">
    <property type="component" value="Unassembled WGS sequence"/>
</dbReference>
<dbReference type="InterPro" id="IPR036412">
    <property type="entry name" value="HAD-like_sf"/>
</dbReference>
<evidence type="ECO:0000313" key="2">
    <source>
        <dbReference type="Proteomes" id="UP000282515"/>
    </source>
</evidence>
<evidence type="ECO:0000313" key="1">
    <source>
        <dbReference type="EMBL" id="RLV57128.1"/>
    </source>
</evidence>
<keyword evidence="2" id="KW-1185">Reference proteome</keyword>
<name>A0A3L8PRW5_9ACTN</name>
<organism evidence="1 2">
    <name type="scientific">Aeromicrobium phragmitis</name>
    <dbReference type="NCBI Taxonomy" id="2478914"/>
    <lineage>
        <taxon>Bacteria</taxon>
        <taxon>Bacillati</taxon>
        <taxon>Actinomycetota</taxon>
        <taxon>Actinomycetes</taxon>
        <taxon>Propionibacteriales</taxon>
        <taxon>Nocardioidaceae</taxon>
        <taxon>Aeromicrobium</taxon>
    </lineage>
</organism>